<protein>
    <recommendedName>
        <fullName evidence="11">Spore germination protein</fullName>
    </recommendedName>
</protein>
<comment type="subcellular location">
    <subcellularLocation>
        <location evidence="1">Membrane</location>
        <topology evidence="1">Multi-pass membrane protein</topology>
    </subcellularLocation>
</comment>
<reference evidence="9 10" key="1">
    <citation type="submission" date="2015-01" db="EMBL/GenBank/DDBJ databases">
        <title>Jeotgalibacillus campisalis genome sequencing.</title>
        <authorList>
            <person name="Goh K.M."/>
            <person name="Chan K.-G."/>
            <person name="Yaakop A.S."/>
            <person name="Ee R."/>
            <person name="Gan H.M."/>
            <person name="Chan C.S."/>
        </authorList>
    </citation>
    <scope>NUCLEOTIDE SEQUENCE [LARGE SCALE GENOMIC DNA]</scope>
    <source>
        <strain evidence="9 10">SF-57</strain>
    </source>
</reference>
<dbReference type="Pfam" id="PF03845">
    <property type="entry name" value="Spore_permease"/>
    <property type="match status" value="1"/>
</dbReference>
<evidence type="ECO:0000256" key="1">
    <source>
        <dbReference type="ARBA" id="ARBA00004141"/>
    </source>
</evidence>
<evidence type="ECO:0000256" key="8">
    <source>
        <dbReference type="SAM" id="Phobius"/>
    </source>
</evidence>
<evidence type="ECO:0000256" key="4">
    <source>
        <dbReference type="ARBA" id="ARBA00022544"/>
    </source>
</evidence>
<comment type="similarity">
    <text evidence="2">Belongs to the amino acid-polyamine-organocation (APC) superfamily. Spore germination protein (SGP) (TC 2.A.3.9) family.</text>
</comment>
<sequence length="346" mass="39544">MYILTHLGLIFFLYPANIIESTDQGHWIPISLGIIIHIAFVLLYLKGLSFFPGRNIITIYSSFGKVYLILFLLPVFLYFISAAIIIVRAYSEILTIIFLANTPLWALMALLLFIPLFLSIQGVQAIFRTGILVSFLFLPFLLFVLIVSFQNVDVSYLYPIWNNDFSFITKQSYINSFFAISGGFLFLGFVQPEISFQRKKIVIAFAAVIPAFILSVYIPLLTFGKATAETFVFPFVLALDTIALSWIMFDRATVFFLLSLITFIMLFITLVLWKASIIIHHSFPSIKTGYIVAALTIVIYIACLLIPNWQQVQMLFKWNSVLRFYVLFTVPLSICFLGHLSKKKVY</sequence>
<feature type="transmembrane region" description="Helical" evidence="8">
    <location>
        <begin position="256"/>
        <end position="283"/>
    </location>
</feature>
<evidence type="ECO:0000256" key="5">
    <source>
        <dbReference type="ARBA" id="ARBA00022692"/>
    </source>
</evidence>
<comment type="caution">
    <text evidence="9">The sequence shown here is derived from an EMBL/GenBank/DDBJ whole genome shotgun (WGS) entry which is preliminary data.</text>
</comment>
<feature type="transmembrane region" description="Helical" evidence="8">
    <location>
        <begin position="172"/>
        <end position="190"/>
    </location>
</feature>
<dbReference type="PANTHER" id="PTHR34975">
    <property type="entry name" value="SPORE GERMINATION PROTEIN A2"/>
    <property type="match status" value="1"/>
</dbReference>
<dbReference type="EMBL" id="JXRR01000013">
    <property type="protein sequence ID" value="KIL48389.1"/>
    <property type="molecule type" value="Genomic_DNA"/>
</dbReference>
<evidence type="ECO:0008006" key="11">
    <source>
        <dbReference type="Google" id="ProtNLM"/>
    </source>
</evidence>
<feature type="transmembrane region" description="Helical" evidence="8">
    <location>
        <begin position="289"/>
        <end position="309"/>
    </location>
</feature>
<dbReference type="GO" id="GO:0009847">
    <property type="term" value="P:spore germination"/>
    <property type="evidence" value="ECO:0007669"/>
    <property type="project" value="InterPro"/>
</dbReference>
<dbReference type="InterPro" id="IPR004761">
    <property type="entry name" value="Spore_GerAB"/>
</dbReference>
<evidence type="ECO:0000256" key="7">
    <source>
        <dbReference type="ARBA" id="ARBA00023136"/>
    </source>
</evidence>
<evidence type="ECO:0000313" key="10">
    <source>
        <dbReference type="Proteomes" id="UP000031972"/>
    </source>
</evidence>
<proteinExistence type="inferred from homology"/>
<keyword evidence="10" id="KW-1185">Reference proteome</keyword>
<gene>
    <name evidence="9" type="ORF">KR50_14250</name>
</gene>
<feature type="transmembrane region" description="Helical" evidence="8">
    <location>
        <begin position="66"/>
        <end position="87"/>
    </location>
</feature>
<feature type="transmembrane region" description="Helical" evidence="8">
    <location>
        <begin position="321"/>
        <end position="340"/>
    </location>
</feature>
<accession>A0A0C2S310</accession>
<evidence type="ECO:0000256" key="6">
    <source>
        <dbReference type="ARBA" id="ARBA00022989"/>
    </source>
</evidence>
<keyword evidence="5 8" id="KW-0812">Transmembrane</keyword>
<dbReference type="AlphaFoldDB" id="A0A0C2S310"/>
<keyword evidence="6 8" id="KW-1133">Transmembrane helix</keyword>
<keyword evidence="4" id="KW-0309">Germination</keyword>
<feature type="transmembrane region" description="Helical" evidence="8">
    <location>
        <begin position="202"/>
        <end position="224"/>
    </location>
</feature>
<feature type="transmembrane region" description="Helical" evidence="8">
    <location>
        <begin position="28"/>
        <end position="45"/>
    </location>
</feature>
<feature type="transmembrane region" description="Helical" evidence="8">
    <location>
        <begin position="130"/>
        <end position="152"/>
    </location>
</feature>
<keyword evidence="7 8" id="KW-0472">Membrane</keyword>
<feature type="transmembrane region" description="Helical" evidence="8">
    <location>
        <begin position="93"/>
        <end position="118"/>
    </location>
</feature>
<keyword evidence="3" id="KW-0813">Transport</keyword>
<evidence type="ECO:0000256" key="2">
    <source>
        <dbReference type="ARBA" id="ARBA00007998"/>
    </source>
</evidence>
<evidence type="ECO:0000256" key="3">
    <source>
        <dbReference type="ARBA" id="ARBA00022448"/>
    </source>
</evidence>
<dbReference type="PATRIC" id="fig|220754.4.peg.1449"/>
<dbReference type="GO" id="GO:0016020">
    <property type="term" value="C:membrane"/>
    <property type="evidence" value="ECO:0007669"/>
    <property type="project" value="UniProtKB-SubCell"/>
</dbReference>
<organism evidence="9 10">
    <name type="scientific">Jeotgalibacillus campisalis</name>
    <dbReference type="NCBI Taxonomy" id="220754"/>
    <lineage>
        <taxon>Bacteria</taxon>
        <taxon>Bacillati</taxon>
        <taxon>Bacillota</taxon>
        <taxon>Bacilli</taxon>
        <taxon>Bacillales</taxon>
        <taxon>Caryophanaceae</taxon>
        <taxon>Jeotgalibacillus</taxon>
    </lineage>
</organism>
<feature type="transmembrane region" description="Helical" evidence="8">
    <location>
        <begin position="230"/>
        <end position="249"/>
    </location>
</feature>
<dbReference type="Proteomes" id="UP000031972">
    <property type="component" value="Unassembled WGS sequence"/>
</dbReference>
<name>A0A0C2S310_9BACL</name>
<dbReference type="PANTHER" id="PTHR34975:SF2">
    <property type="entry name" value="SPORE GERMINATION PROTEIN A2"/>
    <property type="match status" value="1"/>
</dbReference>
<evidence type="ECO:0000313" key="9">
    <source>
        <dbReference type="EMBL" id="KIL48389.1"/>
    </source>
</evidence>